<sequence>MTFSRQFGERVHASEADAVAAGSHGGPSGQGATRCSKGQLITSRTMSSGARRRSVTTTTTACRSCRSWVALTLYALLAVGRFAGASYSDTDDLINELDRPSK</sequence>
<proteinExistence type="predicted"/>
<dbReference type="Proteomes" id="UP000075902">
    <property type="component" value="Unassembled WGS sequence"/>
</dbReference>
<evidence type="ECO:0000313" key="3">
    <source>
        <dbReference type="Proteomes" id="UP000075902"/>
    </source>
</evidence>
<evidence type="ECO:0000313" key="2">
    <source>
        <dbReference type="EnsemblMetazoa" id="AMEC010153-PA"/>
    </source>
</evidence>
<feature type="region of interest" description="Disordered" evidence="1">
    <location>
        <begin position="14"/>
        <end position="36"/>
    </location>
</feature>
<accession>A0A182TXM2</accession>
<protein>
    <submittedName>
        <fullName evidence="2">Uncharacterized protein</fullName>
    </submittedName>
</protein>
<organism evidence="2 3">
    <name type="scientific">Anopheles melas</name>
    <dbReference type="NCBI Taxonomy" id="34690"/>
    <lineage>
        <taxon>Eukaryota</taxon>
        <taxon>Metazoa</taxon>
        <taxon>Ecdysozoa</taxon>
        <taxon>Arthropoda</taxon>
        <taxon>Hexapoda</taxon>
        <taxon>Insecta</taxon>
        <taxon>Pterygota</taxon>
        <taxon>Neoptera</taxon>
        <taxon>Endopterygota</taxon>
        <taxon>Diptera</taxon>
        <taxon>Nematocera</taxon>
        <taxon>Culicoidea</taxon>
        <taxon>Culicidae</taxon>
        <taxon>Anophelinae</taxon>
        <taxon>Anopheles</taxon>
    </lineage>
</organism>
<dbReference type="AlphaFoldDB" id="A0A182TXM2"/>
<dbReference type="VEuPathDB" id="VectorBase:AMEC010153"/>
<reference evidence="2" key="2">
    <citation type="submission" date="2020-05" db="UniProtKB">
        <authorList>
            <consortium name="EnsemblMetazoa"/>
        </authorList>
    </citation>
    <scope>IDENTIFICATION</scope>
    <source>
        <strain evidence="2">CM1001059</strain>
    </source>
</reference>
<keyword evidence="3" id="KW-1185">Reference proteome</keyword>
<reference evidence="3" key="1">
    <citation type="submission" date="2014-01" db="EMBL/GenBank/DDBJ databases">
        <title>The Genome Sequence of Anopheles melas CM1001059_A (V2).</title>
        <authorList>
            <consortium name="The Broad Institute Genomics Platform"/>
            <person name="Neafsey D.E."/>
            <person name="Besansky N."/>
            <person name="Howell P."/>
            <person name="Walton C."/>
            <person name="Young S.K."/>
            <person name="Zeng Q."/>
            <person name="Gargeya S."/>
            <person name="Fitzgerald M."/>
            <person name="Haas B."/>
            <person name="Abouelleil A."/>
            <person name="Allen A.W."/>
            <person name="Alvarado L."/>
            <person name="Arachchi H.M."/>
            <person name="Berlin A.M."/>
            <person name="Chapman S.B."/>
            <person name="Gainer-Dewar J."/>
            <person name="Goldberg J."/>
            <person name="Griggs A."/>
            <person name="Gujja S."/>
            <person name="Hansen M."/>
            <person name="Howarth C."/>
            <person name="Imamovic A."/>
            <person name="Ireland A."/>
            <person name="Larimer J."/>
            <person name="McCowan C."/>
            <person name="Murphy C."/>
            <person name="Pearson M."/>
            <person name="Poon T.W."/>
            <person name="Priest M."/>
            <person name="Roberts A."/>
            <person name="Saif S."/>
            <person name="Shea T."/>
            <person name="Sisk P."/>
            <person name="Sykes S."/>
            <person name="Wortman J."/>
            <person name="Nusbaum C."/>
            <person name="Birren B."/>
        </authorList>
    </citation>
    <scope>NUCLEOTIDE SEQUENCE [LARGE SCALE GENOMIC DNA]</scope>
    <source>
        <strain evidence="3">CM1001059</strain>
    </source>
</reference>
<name>A0A182TXM2_9DIPT</name>
<dbReference type="EnsemblMetazoa" id="AMEC010153-RA">
    <property type="protein sequence ID" value="AMEC010153-PA"/>
    <property type="gene ID" value="AMEC010153"/>
</dbReference>
<evidence type="ECO:0000256" key="1">
    <source>
        <dbReference type="SAM" id="MobiDB-lite"/>
    </source>
</evidence>